<dbReference type="PANTHER" id="PTHR36974:SF1">
    <property type="entry name" value="DOXX FAMILY MEMBRANE PROTEIN"/>
    <property type="match status" value="1"/>
</dbReference>
<feature type="transmembrane region" description="Helical" evidence="1">
    <location>
        <begin position="95"/>
        <end position="116"/>
    </location>
</feature>
<sequence>MTSSPHTIGGDRCIQGIAGRMAGMTPVELARVITAIVFIGIGVTHFIPTVVRGMAAMVPAVFHGRPFSKRGWVYVTGVAEIAGGIGLLVEPTRAAAGIALAVFLVCVFPANAYAAGQREKFGVFAVPFWPRLVMQAALIALVLWVGLTPAAP</sequence>
<evidence type="ECO:0000313" key="2">
    <source>
        <dbReference type="EMBL" id="RZS57476.1"/>
    </source>
</evidence>
<dbReference type="PANTHER" id="PTHR36974">
    <property type="entry name" value="MEMBRANE PROTEIN-RELATED"/>
    <property type="match status" value="1"/>
</dbReference>
<reference evidence="2 3" key="1">
    <citation type="journal article" date="2015" name="Stand. Genomic Sci.">
        <title>Genomic Encyclopedia of Bacterial and Archaeal Type Strains, Phase III: the genomes of soil and plant-associated and newly described type strains.</title>
        <authorList>
            <person name="Whitman W.B."/>
            <person name="Woyke T."/>
            <person name="Klenk H.P."/>
            <person name="Zhou Y."/>
            <person name="Lilburn T.G."/>
            <person name="Beck B.J."/>
            <person name="De Vos P."/>
            <person name="Vandamme P."/>
            <person name="Eisen J.A."/>
            <person name="Garrity G."/>
            <person name="Hugenholtz P."/>
            <person name="Kyrpides N.C."/>
        </authorList>
    </citation>
    <scope>NUCLEOTIDE SEQUENCE [LARGE SCALE GENOMIC DNA]</scope>
    <source>
        <strain evidence="2 3">CV2</strain>
    </source>
</reference>
<evidence type="ECO:0000313" key="3">
    <source>
        <dbReference type="Proteomes" id="UP000293519"/>
    </source>
</evidence>
<accession>A0A4Q7LRI9</accession>
<keyword evidence="1" id="KW-1133">Transmembrane helix</keyword>
<gene>
    <name evidence="2" type="ORF">EV141_1189</name>
</gene>
<dbReference type="Proteomes" id="UP000293519">
    <property type="component" value="Unassembled WGS sequence"/>
</dbReference>
<feature type="transmembrane region" description="Helical" evidence="1">
    <location>
        <begin position="128"/>
        <end position="147"/>
    </location>
</feature>
<keyword evidence="3" id="KW-1185">Reference proteome</keyword>
<comment type="caution">
    <text evidence="2">The sequence shown here is derived from an EMBL/GenBank/DDBJ whole genome shotgun (WGS) entry which is preliminary data.</text>
</comment>
<protein>
    <submittedName>
        <fullName evidence="2">Putative membrane protein</fullName>
    </submittedName>
</protein>
<organism evidence="2 3">
    <name type="scientific">Microcella putealis</name>
    <dbReference type="NCBI Taxonomy" id="337005"/>
    <lineage>
        <taxon>Bacteria</taxon>
        <taxon>Bacillati</taxon>
        <taxon>Actinomycetota</taxon>
        <taxon>Actinomycetes</taxon>
        <taxon>Micrococcales</taxon>
        <taxon>Microbacteriaceae</taxon>
        <taxon>Microcella</taxon>
    </lineage>
</organism>
<keyword evidence="1" id="KW-0472">Membrane</keyword>
<feature type="transmembrane region" description="Helical" evidence="1">
    <location>
        <begin position="29"/>
        <end position="51"/>
    </location>
</feature>
<name>A0A4Q7LRI9_9MICO</name>
<keyword evidence="1" id="KW-0812">Transmembrane</keyword>
<proteinExistence type="predicted"/>
<dbReference type="AlphaFoldDB" id="A0A4Q7LRI9"/>
<feature type="transmembrane region" description="Helical" evidence="1">
    <location>
        <begin position="71"/>
        <end position="89"/>
    </location>
</feature>
<dbReference type="EMBL" id="SGWW01000002">
    <property type="protein sequence ID" value="RZS57476.1"/>
    <property type="molecule type" value="Genomic_DNA"/>
</dbReference>
<evidence type="ECO:0000256" key="1">
    <source>
        <dbReference type="SAM" id="Phobius"/>
    </source>
</evidence>